<proteinExistence type="predicted"/>
<keyword evidence="4" id="KW-1185">Reference proteome</keyword>
<dbReference type="HOGENOM" id="CLU_170894_2_1_7"/>
<dbReference type="STRING" id="643562.Daes_0445"/>
<dbReference type="AlphaFoldDB" id="E6VXK9"/>
<accession>E6VXK9</accession>
<dbReference type="Proteomes" id="UP000002191">
    <property type="component" value="Chromosome"/>
</dbReference>
<protein>
    <submittedName>
        <fullName evidence="3">Transcriptional activator Ogr/delta</fullName>
    </submittedName>
</protein>
<dbReference type="InterPro" id="IPR007684">
    <property type="entry name" value="Znf_Ogr/Delta"/>
</dbReference>
<dbReference type="Pfam" id="PF04606">
    <property type="entry name" value="Ogr_Delta"/>
    <property type="match status" value="1"/>
</dbReference>
<dbReference type="KEGG" id="das:Daes_0445"/>
<dbReference type="eggNOG" id="ENOG5033AEK">
    <property type="taxonomic scope" value="Bacteria"/>
</dbReference>
<dbReference type="OrthoDB" id="6895359at2"/>
<organism evidence="3 4">
    <name type="scientific">Pseudodesulfovibrio aespoeensis (strain ATCC 700646 / DSM 10631 / Aspo-2)</name>
    <name type="common">Desulfovibrio aespoeensis</name>
    <dbReference type="NCBI Taxonomy" id="643562"/>
    <lineage>
        <taxon>Bacteria</taxon>
        <taxon>Pseudomonadati</taxon>
        <taxon>Thermodesulfobacteriota</taxon>
        <taxon>Desulfovibrionia</taxon>
        <taxon>Desulfovibrionales</taxon>
        <taxon>Desulfovibrionaceae</taxon>
    </lineage>
</organism>
<dbReference type="RefSeq" id="WP_013513404.1">
    <property type="nucleotide sequence ID" value="NC_014844.1"/>
</dbReference>
<evidence type="ECO:0000259" key="2">
    <source>
        <dbReference type="Pfam" id="PF04606"/>
    </source>
</evidence>
<reference evidence="4" key="1">
    <citation type="submission" date="2010-12" db="EMBL/GenBank/DDBJ databases">
        <title>Complete sequence of Desulfovibrio aespoeensis Aspo-2.</title>
        <authorList>
            <consortium name="US DOE Joint Genome Institute"/>
            <person name="Lucas S."/>
            <person name="Copeland A."/>
            <person name="Lapidus A."/>
            <person name="Cheng J.-F."/>
            <person name="Goodwin L."/>
            <person name="Pitluck S."/>
            <person name="Chertkov O."/>
            <person name="Misra M."/>
            <person name="Detter J.C."/>
            <person name="Han C."/>
            <person name="Tapia R."/>
            <person name="Land M."/>
            <person name="Hauser L."/>
            <person name="Kyrpides N."/>
            <person name="Ivanova N."/>
            <person name="Ovchinnikova G."/>
            <person name="Pedersen K."/>
            <person name="Jagevall S."/>
            <person name="Hazen T."/>
            <person name="Woyke T."/>
        </authorList>
    </citation>
    <scope>NUCLEOTIDE SEQUENCE [LARGE SCALE GENOMIC DNA]</scope>
    <source>
        <strain evidence="4">ATCC 700646 / DSM 10631 / Aspo-2</strain>
    </source>
</reference>
<feature type="compositionally biased region" description="Basic and acidic residues" evidence="1">
    <location>
        <begin position="96"/>
        <end position="108"/>
    </location>
</feature>
<evidence type="ECO:0000313" key="3">
    <source>
        <dbReference type="EMBL" id="ADU61467.1"/>
    </source>
</evidence>
<gene>
    <name evidence="3" type="ordered locus">Daes_0445</name>
</gene>
<dbReference type="EMBL" id="CP002431">
    <property type="protein sequence ID" value="ADU61467.1"/>
    <property type="molecule type" value="Genomic_DNA"/>
</dbReference>
<reference evidence="3 4" key="2">
    <citation type="journal article" date="2014" name="Genome Announc.">
        <title>Complete Genome Sequence of the Subsurface, Mesophilic Sulfate-Reducing Bacterium Desulfovibrio aespoeensis Aspo-2.</title>
        <authorList>
            <person name="Pedersen K."/>
            <person name="Bengtsson A."/>
            <person name="Edlund J."/>
            <person name="Rabe L."/>
            <person name="Hazen T."/>
            <person name="Chakraborty R."/>
            <person name="Goodwin L."/>
            <person name="Shapiro N."/>
        </authorList>
    </citation>
    <scope>NUCLEOTIDE SEQUENCE [LARGE SCALE GENOMIC DNA]</scope>
    <source>
        <strain evidence="4">ATCC 700646 / DSM 10631 / Aspo-2</strain>
    </source>
</reference>
<evidence type="ECO:0000313" key="4">
    <source>
        <dbReference type="Proteomes" id="UP000002191"/>
    </source>
</evidence>
<feature type="region of interest" description="Disordered" evidence="1">
    <location>
        <begin position="70"/>
        <end position="108"/>
    </location>
</feature>
<feature type="domain" description="Zinc finger Ogr/Delta-type" evidence="2">
    <location>
        <begin position="6"/>
        <end position="52"/>
    </location>
</feature>
<name>E6VXK9_PSEA9</name>
<sequence length="108" mass="12137">MAFRVRCPACGRLATITSSNEIDLRFKQAYCACRDPECGHTFVVNVEFSHTLSPSAHNLPDELRAQIRTTPPQEQASLFSERRGAPGAYIPPPPRPRQEAEEVEPIRF</sequence>
<evidence type="ECO:0000256" key="1">
    <source>
        <dbReference type="SAM" id="MobiDB-lite"/>
    </source>
</evidence>